<organism evidence="4 5">
    <name type="scientific">Flavisphingopyxis soli</name>
    <dbReference type="NCBI Taxonomy" id="2601267"/>
    <lineage>
        <taxon>Bacteria</taxon>
        <taxon>Pseudomonadati</taxon>
        <taxon>Pseudomonadota</taxon>
        <taxon>Alphaproteobacteria</taxon>
        <taxon>Sphingomonadales</taxon>
        <taxon>Sphingopyxidaceae</taxon>
        <taxon>Flavisphingopyxis</taxon>
    </lineage>
</organism>
<protein>
    <submittedName>
        <fullName evidence="4">HlyD family secretion protein</fullName>
    </submittedName>
</protein>
<dbReference type="InterPro" id="IPR050739">
    <property type="entry name" value="MFP"/>
</dbReference>
<dbReference type="GO" id="GO:0030313">
    <property type="term" value="C:cell envelope"/>
    <property type="evidence" value="ECO:0007669"/>
    <property type="project" value="UniProtKB-SubCell"/>
</dbReference>
<feature type="domain" description="p-hydroxybenzoic acid efflux pump subunit AaeA-like beta-barrel" evidence="3">
    <location>
        <begin position="229"/>
        <end position="318"/>
    </location>
</feature>
<reference evidence="4 5" key="1">
    <citation type="submission" date="2019-08" db="EMBL/GenBank/DDBJ databases">
        <title>Sphingorhabdus soil sp. nov., isolated from arctic soil.</title>
        <authorList>
            <person name="Liu Y."/>
        </authorList>
    </citation>
    <scope>NUCLEOTIDE SEQUENCE [LARGE SCALE GENOMIC DNA]</scope>
    <source>
        <strain evidence="4 5">D-2Q-5-6</strain>
    </source>
</reference>
<comment type="subcellular location">
    <subcellularLocation>
        <location evidence="1">Cell envelope</location>
    </subcellularLocation>
</comment>
<dbReference type="Gene3D" id="2.40.50.100">
    <property type="match status" value="1"/>
</dbReference>
<dbReference type="Gene3D" id="2.40.30.170">
    <property type="match status" value="1"/>
</dbReference>
<evidence type="ECO:0000313" key="5">
    <source>
        <dbReference type="Proteomes" id="UP000321129"/>
    </source>
</evidence>
<evidence type="ECO:0000259" key="3">
    <source>
        <dbReference type="Pfam" id="PF25963"/>
    </source>
</evidence>
<dbReference type="EMBL" id="VOPY01000002">
    <property type="protein sequence ID" value="TXC69321.1"/>
    <property type="molecule type" value="Genomic_DNA"/>
</dbReference>
<proteinExistence type="predicted"/>
<dbReference type="InterPro" id="IPR058625">
    <property type="entry name" value="MdtA-like_BSH"/>
</dbReference>
<dbReference type="SUPFAM" id="SSF111369">
    <property type="entry name" value="HlyD-like secretion proteins"/>
    <property type="match status" value="1"/>
</dbReference>
<dbReference type="Pfam" id="PF25963">
    <property type="entry name" value="Beta-barrel_AAEA"/>
    <property type="match status" value="1"/>
</dbReference>
<dbReference type="OrthoDB" id="9811754at2"/>
<name>A0A5C6UAQ2_9SPHN</name>
<dbReference type="Proteomes" id="UP000321129">
    <property type="component" value="Unassembled WGS sequence"/>
</dbReference>
<evidence type="ECO:0000259" key="2">
    <source>
        <dbReference type="Pfam" id="PF25917"/>
    </source>
</evidence>
<dbReference type="AlphaFoldDB" id="A0A5C6UAQ2"/>
<sequence length="326" mass="34215">MLGLPLILVAVGGYFWLTSGRYVSTDNAYVQQDKVAVASDVAGRIVEVDVKENQHVEAGDILFRIDPDPYRIGLAQAQAAIAGAQVNVASLQSSYAASVPDIAAAQDRVRLAQEALGRQQALMARGFTTKTDLQAAQHEVTQARLAVSNAQASAAEAKAKLATGSAVPGENPAIAAATAQQQAAQLNLRRTVVRAPVSGTVSQSDRLQVGQMMVTGLPAVSIVANASSWVEANFKETDLDNMRVGQPATVTFDAYPELELKGHVASIGAGTGSEFSVLPAQNANGNWVKVTQRVPVRIAIDDKSPRPLIAGLSAKIKVDVRGVTGR</sequence>
<accession>A0A5C6UAQ2</accession>
<dbReference type="PANTHER" id="PTHR30386:SF19">
    <property type="entry name" value="MULTIDRUG EXPORT PROTEIN EMRA-RELATED"/>
    <property type="match status" value="1"/>
</dbReference>
<gene>
    <name evidence="4" type="ORF">FSZ31_08870</name>
</gene>
<feature type="domain" description="Multidrug resistance protein MdtA-like barrel-sandwich hybrid" evidence="2">
    <location>
        <begin position="34"/>
        <end position="223"/>
    </location>
</feature>
<evidence type="ECO:0000256" key="1">
    <source>
        <dbReference type="ARBA" id="ARBA00004196"/>
    </source>
</evidence>
<dbReference type="Gene3D" id="1.10.287.470">
    <property type="entry name" value="Helix hairpin bin"/>
    <property type="match status" value="1"/>
</dbReference>
<evidence type="ECO:0000313" key="4">
    <source>
        <dbReference type="EMBL" id="TXC69321.1"/>
    </source>
</evidence>
<dbReference type="InterPro" id="IPR058634">
    <property type="entry name" value="AaeA-lik-b-barrel"/>
</dbReference>
<dbReference type="PANTHER" id="PTHR30386">
    <property type="entry name" value="MEMBRANE FUSION SUBUNIT OF EMRAB-TOLC MULTIDRUG EFFLUX PUMP"/>
    <property type="match status" value="1"/>
</dbReference>
<comment type="caution">
    <text evidence="4">The sequence shown here is derived from an EMBL/GenBank/DDBJ whole genome shotgun (WGS) entry which is preliminary data.</text>
</comment>
<dbReference type="Pfam" id="PF25917">
    <property type="entry name" value="BSH_RND"/>
    <property type="match status" value="1"/>
</dbReference>
<keyword evidence="5" id="KW-1185">Reference proteome</keyword>
<dbReference type="GO" id="GO:0055085">
    <property type="term" value="P:transmembrane transport"/>
    <property type="evidence" value="ECO:0007669"/>
    <property type="project" value="InterPro"/>
</dbReference>